<organism evidence="1 2">
    <name type="scientific">Iphiclides podalirius</name>
    <name type="common">scarce swallowtail</name>
    <dbReference type="NCBI Taxonomy" id="110791"/>
    <lineage>
        <taxon>Eukaryota</taxon>
        <taxon>Metazoa</taxon>
        <taxon>Ecdysozoa</taxon>
        <taxon>Arthropoda</taxon>
        <taxon>Hexapoda</taxon>
        <taxon>Insecta</taxon>
        <taxon>Pterygota</taxon>
        <taxon>Neoptera</taxon>
        <taxon>Endopterygota</taxon>
        <taxon>Lepidoptera</taxon>
        <taxon>Glossata</taxon>
        <taxon>Ditrysia</taxon>
        <taxon>Papilionoidea</taxon>
        <taxon>Papilionidae</taxon>
        <taxon>Papilioninae</taxon>
        <taxon>Iphiclides</taxon>
    </lineage>
</organism>
<protein>
    <submittedName>
        <fullName evidence="1">Uncharacterized protein</fullName>
    </submittedName>
</protein>
<sequence length="73" mass="8236">MENSRSEYVTASYLRKLSNESIPPTWLKNKRTAFAEKSIVAPDDAFQRVMNANIGNDKKKIDGQPNLHIGRAC</sequence>
<proteinExistence type="predicted"/>
<keyword evidence="2" id="KW-1185">Reference proteome</keyword>
<dbReference type="EMBL" id="OW152813">
    <property type="protein sequence ID" value="CAH2035999.1"/>
    <property type="molecule type" value="Genomic_DNA"/>
</dbReference>
<evidence type="ECO:0000313" key="2">
    <source>
        <dbReference type="Proteomes" id="UP000837857"/>
    </source>
</evidence>
<accession>A0ABN8HQG2</accession>
<evidence type="ECO:0000313" key="1">
    <source>
        <dbReference type="EMBL" id="CAH2035999.1"/>
    </source>
</evidence>
<reference evidence="1" key="1">
    <citation type="submission" date="2022-03" db="EMBL/GenBank/DDBJ databases">
        <authorList>
            <person name="Martin H S."/>
        </authorList>
    </citation>
    <scope>NUCLEOTIDE SEQUENCE</scope>
</reference>
<feature type="non-terminal residue" evidence="1">
    <location>
        <position position="73"/>
    </location>
</feature>
<name>A0ABN8HQG2_9NEOP</name>
<dbReference type="Proteomes" id="UP000837857">
    <property type="component" value="Chromosome 1"/>
</dbReference>
<gene>
    <name evidence="1" type="ORF">IPOD504_LOCUS800</name>
</gene>